<dbReference type="STRING" id="6265.A0A0B2V357"/>
<dbReference type="PRINTS" id="PR00722">
    <property type="entry name" value="CHYMOTRYPSIN"/>
</dbReference>
<gene>
    <name evidence="5" type="ORF">Tcan_08019</name>
</gene>
<name>A0A0B2V357_TOXCA</name>
<dbReference type="SMART" id="SM00020">
    <property type="entry name" value="Tryp_SPc"/>
    <property type="match status" value="1"/>
</dbReference>
<dbReference type="AlphaFoldDB" id="A0A0B2V357"/>
<dbReference type="PROSITE" id="PS50240">
    <property type="entry name" value="TRYPSIN_DOM"/>
    <property type="match status" value="1"/>
</dbReference>
<dbReference type="Proteomes" id="UP000031036">
    <property type="component" value="Unassembled WGS sequence"/>
</dbReference>
<accession>A0A0B2V357</accession>
<dbReference type="InterPro" id="IPR043504">
    <property type="entry name" value="Peptidase_S1_PA_chymotrypsin"/>
</dbReference>
<dbReference type="OrthoDB" id="60866at2759"/>
<evidence type="ECO:0000313" key="6">
    <source>
        <dbReference type="Proteomes" id="UP000031036"/>
    </source>
</evidence>
<dbReference type="InterPro" id="IPR009003">
    <property type="entry name" value="Peptidase_S1_PA"/>
</dbReference>
<sequence>MNLMWRFLLICLIRATEPALPRVSLGDTVDPKDYPYLVAVRMKAAWNNWITATCTGSLISRSVVLTAGHCTGEYEDMLFDQVDFMRRVALSPVVYRTVPTTGTYFSRVDPSEYHGAHRSGHLCGSKVNDEIIYAMNNANYALTAFFNVPETEGSLNRTPLKGGELGFADLALFSLKYPVPLCNRGGRDDDFSIIKLPIVDVHSRNWTYEQGNITNCTMLGFGTHDKGRSDGLLRKLEVSLKDHGTMLYAPLLPNERKGRACSGDSGGPTVCQVDNKGFRLIGLTSFSFSPLWGASRQCFGDETTMTYDVYVDIRKVLSLIHEGLAKLGKLDEFIEDFEGCAMSD</sequence>
<dbReference type="GO" id="GO:0006508">
    <property type="term" value="P:proteolysis"/>
    <property type="evidence" value="ECO:0007669"/>
    <property type="project" value="InterPro"/>
</dbReference>
<comment type="caution">
    <text evidence="5">The sequence shown here is derived from an EMBL/GenBank/DDBJ whole genome shotgun (WGS) entry which is preliminary data.</text>
</comment>
<evidence type="ECO:0000313" key="5">
    <source>
        <dbReference type="EMBL" id="KHN75877.1"/>
    </source>
</evidence>
<evidence type="ECO:0000256" key="1">
    <source>
        <dbReference type="ARBA" id="ARBA00023157"/>
    </source>
</evidence>
<comment type="similarity">
    <text evidence="2">Belongs to the peptidase S1 family. CLIP subfamily.</text>
</comment>
<evidence type="ECO:0000256" key="2">
    <source>
        <dbReference type="ARBA" id="ARBA00024195"/>
    </source>
</evidence>
<reference evidence="5 6" key="1">
    <citation type="submission" date="2014-11" db="EMBL/GenBank/DDBJ databases">
        <title>Genetic blueprint of the zoonotic pathogen Toxocara canis.</title>
        <authorList>
            <person name="Zhu X.-Q."/>
            <person name="Korhonen P.K."/>
            <person name="Cai H."/>
            <person name="Young N.D."/>
            <person name="Nejsum P."/>
            <person name="von Samson-Himmelstjerna G."/>
            <person name="Boag P.R."/>
            <person name="Tan P."/>
            <person name="Li Q."/>
            <person name="Min J."/>
            <person name="Yang Y."/>
            <person name="Wang X."/>
            <person name="Fang X."/>
            <person name="Hall R.S."/>
            <person name="Hofmann A."/>
            <person name="Sternberg P.W."/>
            <person name="Jex A.R."/>
            <person name="Gasser R.B."/>
        </authorList>
    </citation>
    <scope>NUCLEOTIDE SEQUENCE [LARGE SCALE GENOMIC DNA]</scope>
    <source>
        <strain evidence="5">PN_DK_2014</strain>
    </source>
</reference>
<dbReference type="PANTHER" id="PTHR24256">
    <property type="entry name" value="TRYPTASE-RELATED"/>
    <property type="match status" value="1"/>
</dbReference>
<protein>
    <recommendedName>
        <fullName evidence="4">Peptidase S1 domain-containing protein</fullName>
    </recommendedName>
</protein>
<dbReference type="SUPFAM" id="SSF50494">
    <property type="entry name" value="Trypsin-like serine proteases"/>
    <property type="match status" value="1"/>
</dbReference>
<keyword evidence="1" id="KW-1015">Disulfide bond</keyword>
<evidence type="ECO:0000259" key="4">
    <source>
        <dbReference type="PROSITE" id="PS50240"/>
    </source>
</evidence>
<dbReference type="InterPro" id="IPR001254">
    <property type="entry name" value="Trypsin_dom"/>
</dbReference>
<dbReference type="EMBL" id="JPKZ01002599">
    <property type="protein sequence ID" value="KHN75877.1"/>
    <property type="molecule type" value="Genomic_DNA"/>
</dbReference>
<feature type="chain" id="PRO_5002095245" description="Peptidase S1 domain-containing protein" evidence="3">
    <location>
        <begin position="19"/>
        <end position="344"/>
    </location>
</feature>
<dbReference type="GO" id="GO:0004252">
    <property type="term" value="F:serine-type endopeptidase activity"/>
    <property type="evidence" value="ECO:0007669"/>
    <property type="project" value="InterPro"/>
</dbReference>
<dbReference type="InterPro" id="IPR051487">
    <property type="entry name" value="Ser/Thr_Proteases_Immune/Dev"/>
</dbReference>
<proteinExistence type="inferred from homology"/>
<evidence type="ECO:0000256" key="3">
    <source>
        <dbReference type="SAM" id="SignalP"/>
    </source>
</evidence>
<dbReference type="Pfam" id="PF00089">
    <property type="entry name" value="Trypsin"/>
    <property type="match status" value="2"/>
</dbReference>
<organism evidence="5 6">
    <name type="scientific">Toxocara canis</name>
    <name type="common">Canine roundworm</name>
    <dbReference type="NCBI Taxonomy" id="6265"/>
    <lineage>
        <taxon>Eukaryota</taxon>
        <taxon>Metazoa</taxon>
        <taxon>Ecdysozoa</taxon>
        <taxon>Nematoda</taxon>
        <taxon>Chromadorea</taxon>
        <taxon>Rhabditida</taxon>
        <taxon>Spirurina</taxon>
        <taxon>Ascaridomorpha</taxon>
        <taxon>Ascaridoidea</taxon>
        <taxon>Toxocaridae</taxon>
        <taxon>Toxocara</taxon>
    </lineage>
</organism>
<dbReference type="Gene3D" id="2.40.10.10">
    <property type="entry name" value="Trypsin-like serine proteases"/>
    <property type="match status" value="1"/>
</dbReference>
<dbReference type="InterPro" id="IPR018114">
    <property type="entry name" value="TRYPSIN_HIS"/>
</dbReference>
<keyword evidence="6" id="KW-1185">Reference proteome</keyword>
<feature type="signal peptide" evidence="3">
    <location>
        <begin position="1"/>
        <end position="18"/>
    </location>
</feature>
<keyword evidence="3" id="KW-0732">Signal</keyword>
<dbReference type="PROSITE" id="PS00134">
    <property type="entry name" value="TRYPSIN_HIS"/>
    <property type="match status" value="1"/>
</dbReference>
<feature type="domain" description="Peptidase S1" evidence="4">
    <location>
        <begin position="23"/>
        <end position="325"/>
    </location>
</feature>
<dbReference type="InterPro" id="IPR001314">
    <property type="entry name" value="Peptidase_S1A"/>
</dbReference>